<sequence>MKAFIETTKDWTTPVSNHIYYLSEDKRKMYAFYNIDTKTVKTFIKPIGFDPRFRTFKELKRK</sequence>
<organism evidence="1">
    <name type="scientific">uncultured Caudovirales phage</name>
    <dbReference type="NCBI Taxonomy" id="2100421"/>
    <lineage>
        <taxon>Viruses</taxon>
        <taxon>Duplodnaviria</taxon>
        <taxon>Heunggongvirae</taxon>
        <taxon>Uroviricota</taxon>
        <taxon>Caudoviricetes</taxon>
        <taxon>Peduoviridae</taxon>
        <taxon>Maltschvirus</taxon>
        <taxon>Maltschvirus maltsch</taxon>
    </lineage>
</organism>
<accession>A0A6J7WXD4</accession>
<name>A0A6J7WXD4_9CAUD</name>
<dbReference type="EMBL" id="LR798293">
    <property type="protein sequence ID" value="CAB5221362.1"/>
    <property type="molecule type" value="Genomic_DNA"/>
</dbReference>
<evidence type="ECO:0000313" key="1">
    <source>
        <dbReference type="EMBL" id="CAB5221362.1"/>
    </source>
</evidence>
<proteinExistence type="predicted"/>
<protein>
    <submittedName>
        <fullName evidence="1">Uncharacterized protein</fullName>
    </submittedName>
</protein>
<gene>
    <name evidence="1" type="ORF">UFOVP240_144</name>
</gene>
<reference evidence="1" key="1">
    <citation type="submission" date="2020-05" db="EMBL/GenBank/DDBJ databases">
        <authorList>
            <person name="Chiriac C."/>
            <person name="Salcher M."/>
            <person name="Ghai R."/>
            <person name="Kavagutti S V."/>
        </authorList>
    </citation>
    <scope>NUCLEOTIDE SEQUENCE</scope>
</reference>